<evidence type="ECO:0000256" key="1">
    <source>
        <dbReference type="SAM" id="MobiDB-lite"/>
    </source>
</evidence>
<organism evidence="2 3">
    <name type="scientific">Piscinibacter aquaticus</name>
    <dbReference type="NCBI Taxonomy" id="392597"/>
    <lineage>
        <taxon>Bacteria</taxon>
        <taxon>Pseudomonadati</taxon>
        <taxon>Pseudomonadota</taxon>
        <taxon>Betaproteobacteria</taxon>
        <taxon>Burkholderiales</taxon>
        <taxon>Sphaerotilaceae</taxon>
        <taxon>Piscinibacter</taxon>
    </lineage>
</organism>
<feature type="region of interest" description="Disordered" evidence="1">
    <location>
        <begin position="1"/>
        <end position="102"/>
    </location>
</feature>
<reference evidence="2 3" key="1">
    <citation type="submission" date="2019-08" db="EMBL/GenBank/DDBJ databases">
        <authorList>
            <person name="Khan S.A."/>
            <person name="Jeon C.O."/>
            <person name="Jeong S.E."/>
        </authorList>
    </citation>
    <scope>NUCLEOTIDE SEQUENCE [LARGE SCALE GENOMIC DNA]</scope>
    <source>
        <strain evidence="3">IMCC1728</strain>
    </source>
</reference>
<sequence>MADKHCPQTRAEGGHHDDSTIPATRAGERRPRHPGRLRRRRRRQRAAPFAGARCRLPRGTPEMGGVQPAAARPAAHGGQRQPAALHRAHRQAAARRRDRVTAVRLPDHDLQHDGHAGEDRHVQPGPRTAVAGCAHPGPQPSRRHRLAGGPADPRARTNQGVDPLAGLRRQLPRRRVARPGRGEPGHRALVAGAAMATPSSIQFTMHDYTSDKSFALKAGMSGKYMGFSASASGSVDTQANERTVMVYFVEKMFEVVVEPPSTPLAFFSPAFTQDKLDEQIAMGRIGPNNLPVYVSNVVYGRMMAFTFTSTASSSEIKAALNAAYKGMGSFSAEAQAAYKKTLSEARISITSLGGPSAATVDMIASGDWHSYFNPGQPAPLTSAYPLSYTFRNLGDGSIAKVSEGTEYKVKECVPAGGGGFVLDSFEVDSADTLWQVTAPPAGATSPVAVNWRPAATPQSIFYGYEAVTHTNKPLTDTYWNFDVGYITAPSRFLGDMRPYYRGELSFWYKPDEQMHGQAASSTQYCWTHWILYFPPIWETRCATLQTAIPADVPLKPTDRVYIYDDQTTADQIVLRGGGTDAAGTLLTLTYNPKQTERRMSHGWQKLVLSLSNDDSAGARLCADDDPRGCWMVEDRIATEGEIQYVLGDLKEFRIRASYPVYATLPVCSVDPLPAGTPLPQLRRLGEPDPARFRGRLLRRDQADAASLLSCRIPGA</sequence>
<accession>A0A5C6U5E8</accession>
<protein>
    <submittedName>
        <fullName evidence="2">Uncharacterized protein</fullName>
    </submittedName>
</protein>
<dbReference type="InterPro" id="IPR001869">
    <property type="entry name" value="Thiol_cytolysin"/>
</dbReference>
<dbReference type="Pfam" id="PF01289">
    <property type="entry name" value="Thiol_cytolysin"/>
    <property type="match status" value="1"/>
</dbReference>
<evidence type="ECO:0000313" key="3">
    <source>
        <dbReference type="Proteomes" id="UP000321832"/>
    </source>
</evidence>
<feature type="compositionally biased region" description="Basic residues" evidence="1">
    <location>
        <begin position="86"/>
        <end position="98"/>
    </location>
</feature>
<dbReference type="SUPFAM" id="SSF56978">
    <property type="entry name" value="Perfringolysin"/>
    <property type="match status" value="1"/>
</dbReference>
<dbReference type="Proteomes" id="UP000321832">
    <property type="component" value="Unassembled WGS sequence"/>
</dbReference>
<evidence type="ECO:0000313" key="2">
    <source>
        <dbReference type="EMBL" id="TXC66995.1"/>
    </source>
</evidence>
<feature type="region of interest" description="Disordered" evidence="1">
    <location>
        <begin position="130"/>
        <end position="160"/>
    </location>
</feature>
<name>A0A5C6U5E8_9BURK</name>
<keyword evidence="3" id="KW-1185">Reference proteome</keyword>
<dbReference type="GO" id="GO:0015485">
    <property type="term" value="F:cholesterol binding"/>
    <property type="evidence" value="ECO:0007669"/>
    <property type="project" value="InterPro"/>
</dbReference>
<dbReference type="EMBL" id="VOPW01000001">
    <property type="protein sequence ID" value="TXC66995.1"/>
    <property type="molecule type" value="Genomic_DNA"/>
</dbReference>
<dbReference type="Gene3D" id="3.40.30.40">
    <property type="entry name" value="Perfringolysin"/>
    <property type="match status" value="1"/>
</dbReference>
<gene>
    <name evidence="2" type="ORF">FSC37_18190</name>
</gene>
<dbReference type="AlphaFoldDB" id="A0A5C6U5E8"/>
<feature type="compositionally biased region" description="Basic and acidic residues" evidence="1">
    <location>
        <begin position="1"/>
        <end position="19"/>
    </location>
</feature>
<dbReference type="InterPro" id="IPR036359">
    <property type="entry name" value="Thiol_cytolysin_sf"/>
</dbReference>
<comment type="caution">
    <text evidence="2">The sequence shown here is derived from an EMBL/GenBank/DDBJ whole genome shotgun (WGS) entry which is preliminary data.</text>
</comment>
<proteinExistence type="predicted"/>
<feature type="compositionally biased region" description="Basic residues" evidence="1">
    <location>
        <begin position="30"/>
        <end position="45"/>
    </location>
</feature>